<feature type="binding site" evidence="5">
    <location>
        <position position="117"/>
    </location>
    <ligand>
        <name>S-methyl-5'-thioadenosine</name>
        <dbReference type="ChEBI" id="CHEBI:17509"/>
    </ligand>
</feature>
<dbReference type="PANTHER" id="PTHR11558">
    <property type="entry name" value="SPERMIDINE/SPERMINE SYNTHASE"/>
    <property type="match status" value="1"/>
</dbReference>
<evidence type="ECO:0000259" key="7">
    <source>
        <dbReference type="PROSITE" id="PS51006"/>
    </source>
</evidence>
<evidence type="ECO:0000256" key="2">
    <source>
        <dbReference type="ARBA" id="ARBA00022679"/>
    </source>
</evidence>
<dbReference type="CDD" id="cd02440">
    <property type="entry name" value="AdoMet_MTases"/>
    <property type="match status" value="1"/>
</dbReference>
<keyword evidence="2 5" id="KW-0808">Transferase</keyword>
<comment type="subunit">
    <text evidence="5">Homodimer or homotetramer.</text>
</comment>
<dbReference type="InterPro" id="IPR030374">
    <property type="entry name" value="PABS"/>
</dbReference>
<dbReference type="InterPro" id="IPR029063">
    <property type="entry name" value="SAM-dependent_MTases_sf"/>
</dbReference>
<comment type="caution">
    <text evidence="5">Lacks conserved residue(s) required for the propagation of feature annotation.</text>
</comment>
<comment type="similarity">
    <text evidence="1 5">Belongs to the spermidine/spermine synthase family.</text>
</comment>
<evidence type="ECO:0000256" key="1">
    <source>
        <dbReference type="ARBA" id="ARBA00007867"/>
    </source>
</evidence>
<accession>A0ABT3W605</accession>
<gene>
    <name evidence="5 8" type="primary">speE</name>
    <name evidence="8" type="ORF">NQF64_04460</name>
</gene>
<dbReference type="Gene3D" id="2.30.140.10">
    <property type="entry name" value="Spermidine synthase, tetramerisation domain"/>
    <property type="match status" value="1"/>
</dbReference>
<evidence type="ECO:0000256" key="3">
    <source>
        <dbReference type="ARBA" id="ARBA00023066"/>
    </source>
</evidence>
<protein>
    <recommendedName>
        <fullName evidence="5">Polyamine aminopropyltransferase</fullName>
    </recommendedName>
    <alternativeName>
        <fullName evidence="5">Putrescine aminopropyltransferase</fullName>
        <shortName evidence="5">PAPT</shortName>
    </alternativeName>
    <alternativeName>
        <fullName evidence="5">Spermidine synthase</fullName>
        <shortName evidence="5">SPDS</shortName>
        <shortName evidence="5">SPDSY</shortName>
        <ecNumber evidence="5">2.5.1.16</ecNumber>
    </alternativeName>
</protein>
<comment type="caution">
    <text evidence="8">The sequence shown here is derived from an EMBL/GenBank/DDBJ whole genome shotgun (WGS) entry which is preliminary data.</text>
</comment>
<dbReference type="Gene3D" id="3.40.50.150">
    <property type="entry name" value="Vaccinia Virus protein VP39"/>
    <property type="match status" value="1"/>
</dbReference>
<evidence type="ECO:0000256" key="6">
    <source>
        <dbReference type="PROSITE-ProRule" id="PRU00354"/>
    </source>
</evidence>
<dbReference type="InterPro" id="IPR035246">
    <property type="entry name" value="Spermidine_synt_N"/>
</dbReference>
<comment type="pathway">
    <text evidence="5">Amine and polyamine biosynthesis; spermidine biosynthesis; spermidine from putrescine: step 1/1.</text>
</comment>
<keyword evidence="9" id="KW-1185">Reference proteome</keyword>
<dbReference type="InterPro" id="IPR001045">
    <property type="entry name" value="Spermi_synthase"/>
</dbReference>
<keyword evidence="4 5" id="KW-0620">Polyamine biosynthesis</keyword>
<dbReference type="HAMAP" id="MF_00198">
    <property type="entry name" value="Spermidine_synth"/>
    <property type="match status" value="1"/>
</dbReference>
<dbReference type="RefSeq" id="WP_266106818.1">
    <property type="nucleotide sequence ID" value="NZ_JANIDW010000002.1"/>
</dbReference>
<feature type="binding site" evidence="5">
    <location>
        <position position="97"/>
    </location>
    <ligand>
        <name>spermidine</name>
        <dbReference type="ChEBI" id="CHEBI:57834"/>
    </ligand>
</feature>
<evidence type="ECO:0000256" key="4">
    <source>
        <dbReference type="ARBA" id="ARBA00023115"/>
    </source>
</evidence>
<feature type="binding site" evidence="5">
    <location>
        <position position="42"/>
    </location>
    <ligand>
        <name>S-methyl-5'-thioadenosine</name>
        <dbReference type="ChEBI" id="CHEBI:17509"/>
    </ligand>
</feature>
<organism evidence="8 9">
    <name type="scientific">Bombella saccharophila</name>
    <dbReference type="NCBI Taxonomy" id="2967338"/>
    <lineage>
        <taxon>Bacteria</taxon>
        <taxon>Pseudomonadati</taxon>
        <taxon>Pseudomonadota</taxon>
        <taxon>Alphaproteobacteria</taxon>
        <taxon>Acetobacterales</taxon>
        <taxon>Acetobacteraceae</taxon>
        <taxon>Bombella</taxon>
    </lineage>
</organism>
<proteinExistence type="inferred from homology"/>
<dbReference type="InterPro" id="IPR037163">
    <property type="entry name" value="Spermidine_synt_N_sf"/>
</dbReference>
<dbReference type="SUPFAM" id="SSF53335">
    <property type="entry name" value="S-adenosyl-L-methionine-dependent methyltransferases"/>
    <property type="match status" value="1"/>
</dbReference>
<reference evidence="8 9" key="1">
    <citation type="submission" date="2022-07" db="EMBL/GenBank/DDBJ databases">
        <title>Bombella genomes.</title>
        <authorList>
            <person name="Harer L."/>
            <person name="Styblova S."/>
            <person name="Ehrmann M."/>
        </authorList>
    </citation>
    <scope>NUCLEOTIDE SEQUENCE [LARGE SCALE GENOMIC DNA]</scope>
    <source>
        <strain evidence="8 9">TMW 2.2558</strain>
    </source>
</reference>
<dbReference type="NCBIfam" id="TIGR00417">
    <property type="entry name" value="speE"/>
    <property type="match status" value="1"/>
</dbReference>
<feature type="binding site" evidence="5">
    <location>
        <begin position="168"/>
        <end position="171"/>
    </location>
    <ligand>
        <name>spermidine</name>
        <dbReference type="ChEBI" id="CHEBI:57834"/>
    </ligand>
</feature>
<dbReference type="NCBIfam" id="NF002010">
    <property type="entry name" value="PRK00811.1"/>
    <property type="match status" value="1"/>
</dbReference>
<feature type="active site" description="Proton acceptor" evidence="5 6">
    <location>
        <position position="168"/>
    </location>
</feature>
<evidence type="ECO:0000313" key="8">
    <source>
        <dbReference type="EMBL" id="MCX5614495.1"/>
    </source>
</evidence>
<sequence length="298" mass="33267">MKGWAVSSGISSEAWFNEALYPDWGQRFKVVKELVHKRSPFQDIRIFESSSHGRVLVLDGIIQITERDEFIYQEMLAHVPLFMHPHPKRVLIIGAGDGGVLRRVLQHKTVEKAVMVEIDGDVIELSKQHLPMFGKDAWDNPRADVIVGDGIDYVKKADDGAFDVIIVDSTDPIGVGDVLFTDDFYKNCARILSDEGIIVNQCGVPFQQADELRETTARRAKFFPHVTAYLAAVPTYVGGFMTLGMAKKGTAPHKLELATLQKRAQESGIAESCQYWTPEVHIASFSLPPYIAQNLPRS</sequence>
<dbReference type="Pfam" id="PF17284">
    <property type="entry name" value="Spermine_synt_N"/>
    <property type="match status" value="1"/>
</dbReference>
<dbReference type="PANTHER" id="PTHR11558:SF11">
    <property type="entry name" value="SPERMIDINE SYNTHASE"/>
    <property type="match status" value="1"/>
</dbReference>
<feature type="binding site" evidence="5">
    <location>
        <begin position="149"/>
        <end position="150"/>
    </location>
    <ligand>
        <name>S-methyl-5'-thioadenosine</name>
        <dbReference type="ChEBI" id="CHEBI:17509"/>
    </ligand>
</feature>
<dbReference type="EC" id="2.5.1.16" evidence="5"/>
<name>A0ABT3W605_9PROT</name>
<dbReference type="GO" id="GO:0004766">
    <property type="term" value="F:spermidine synthase activity"/>
    <property type="evidence" value="ECO:0007669"/>
    <property type="project" value="UniProtKB-EC"/>
</dbReference>
<dbReference type="Pfam" id="PF01564">
    <property type="entry name" value="Spermine_synth"/>
    <property type="match status" value="1"/>
</dbReference>
<comment type="function">
    <text evidence="5">Catalyzes the irreversible transfer of a propylamine group from the amino donor S-adenosylmethioninamine (decarboxy-AdoMet) to putrescine (1,4-diaminobutane) to yield spermidine.</text>
</comment>
<dbReference type="Proteomes" id="UP001165648">
    <property type="component" value="Unassembled WGS sequence"/>
</dbReference>
<keyword evidence="3 5" id="KW-0745">Spermidine biosynthesis</keyword>
<feature type="domain" description="PABS" evidence="7">
    <location>
        <begin position="13"/>
        <end position="248"/>
    </location>
</feature>
<dbReference type="PROSITE" id="PS51006">
    <property type="entry name" value="PABS_2"/>
    <property type="match status" value="1"/>
</dbReference>
<evidence type="ECO:0000256" key="5">
    <source>
        <dbReference type="HAMAP-Rule" id="MF_00198"/>
    </source>
</evidence>
<dbReference type="EMBL" id="JANIDW010000002">
    <property type="protein sequence ID" value="MCX5614495.1"/>
    <property type="molecule type" value="Genomic_DNA"/>
</dbReference>
<evidence type="ECO:0000313" key="9">
    <source>
        <dbReference type="Proteomes" id="UP001165648"/>
    </source>
</evidence>
<comment type="catalytic activity">
    <reaction evidence="5">
        <text>S-adenosyl 3-(methylsulfanyl)propylamine + putrescine = S-methyl-5'-thioadenosine + spermidine + H(+)</text>
        <dbReference type="Rhea" id="RHEA:12721"/>
        <dbReference type="ChEBI" id="CHEBI:15378"/>
        <dbReference type="ChEBI" id="CHEBI:17509"/>
        <dbReference type="ChEBI" id="CHEBI:57443"/>
        <dbReference type="ChEBI" id="CHEBI:57834"/>
        <dbReference type="ChEBI" id="CHEBI:326268"/>
        <dbReference type="EC" id="2.5.1.16"/>
    </reaction>
</comment>